<keyword evidence="3" id="KW-0539">Nucleus</keyword>
<keyword evidence="8" id="KW-1185">Reference proteome</keyword>
<dbReference type="GO" id="GO:0000381">
    <property type="term" value="P:regulation of alternative mRNA splicing, via spliceosome"/>
    <property type="evidence" value="ECO:0007669"/>
    <property type="project" value="TreeGrafter"/>
</dbReference>
<dbReference type="Pfam" id="PF00076">
    <property type="entry name" value="RRM_1"/>
    <property type="match status" value="1"/>
</dbReference>
<dbReference type="InterPro" id="IPR035979">
    <property type="entry name" value="RBD_domain_sf"/>
</dbReference>
<dbReference type="InterPro" id="IPR052285">
    <property type="entry name" value="NEXT_complex_subunit"/>
</dbReference>
<proteinExistence type="predicted"/>
<evidence type="ECO:0000256" key="5">
    <source>
        <dbReference type="SAM" id="MobiDB-lite"/>
    </source>
</evidence>
<feature type="compositionally biased region" description="Low complexity" evidence="5">
    <location>
        <begin position="126"/>
        <end position="136"/>
    </location>
</feature>
<evidence type="ECO:0000313" key="8">
    <source>
        <dbReference type="Proteomes" id="UP001497497"/>
    </source>
</evidence>
<dbReference type="GO" id="GO:0005654">
    <property type="term" value="C:nucleoplasm"/>
    <property type="evidence" value="ECO:0007669"/>
    <property type="project" value="UniProtKB-SubCell"/>
</dbReference>
<keyword evidence="2 4" id="KW-0694">RNA-binding</keyword>
<evidence type="ECO:0000313" key="7">
    <source>
        <dbReference type="EMBL" id="CAL1539270.1"/>
    </source>
</evidence>
<accession>A0AAV2I1U7</accession>
<evidence type="ECO:0000256" key="1">
    <source>
        <dbReference type="ARBA" id="ARBA00004642"/>
    </source>
</evidence>
<dbReference type="EMBL" id="CAXITT010000334">
    <property type="protein sequence ID" value="CAL1539270.1"/>
    <property type="molecule type" value="Genomic_DNA"/>
</dbReference>
<dbReference type="InterPro" id="IPR000504">
    <property type="entry name" value="RRM_dom"/>
</dbReference>
<evidence type="ECO:0000256" key="3">
    <source>
        <dbReference type="ARBA" id="ARBA00023242"/>
    </source>
</evidence>
<dbReference type="Gene3D" id="3.30.70.330">
    <property type="match status" value="1"/>
</dbReference>
<dbReference type="GO" id="GO:0003727">
    <property type="term" value="F:single-stranded RNA binding"/>
    <property type="evidence" value="ECO:0007669"/>
    <property type="project" value="TreeGrafter"/>
</dbReference>
<evidence type="ECO:0000256" key="4">
    <source>
        <dbReference type="PROSITE-ProRule" id="PRU00176"/>
    </source>
</evidence>
<feature type="compositionally biased region" description="Polar residues" evidence="5">
    <location>
        <begin position="103"/>
        <end position="118"/>
    </location>
</feature>
<dbReference type="Proteomes" id="UP001497497">
    <property type="component" value="Unassembled WGS sequence"/>
</dbReference>
<sequence>MSEDNRTLWVGGLDDGVTEELLYELFLQTGPIERLILLPAEEGEEKKHAYVVFQHGESVQYASQVLEGSSLFSSPLVLKARSLPQAYKKPAFPNGQGGRGRFDSSSLRGGMNKSSTWHGGNDFAPRGRGNFRNRGGVSNYPQNTGYNTGYSNYPTSGNQMANSAYWMTGQQGTSADATQVTAYSTSGTSLDDKKTRLMQQQNMTLDAHRHIQQGVMNMATQMYGMAQPGQTGMWNSNGYSGSSGSWNMGGAGDSYQGYTTDQYGNWYQQ</sequence>
<dbReference type="PROSITE" id="PS50102">
    <property type="entry name" value="RRM"/>
    <property type="match status" value="1"/>
</dbReference>
<evidence type="ECO:0000259" key="6">
    <source>
        <dbReference type="PROSITE" id="PS50102"/>
    </source>
</evidence>
<comment type="caution">
    <text evidence="7">The sequence shown here is derived from an EMBL/GenBank/DDBJ whole genome shotgun (WGS) entry which is preliminary data.</text>
</comment>
<reference evidence="7 8" key="1">
    <citation type="submission" date="2024-04" db="EMBL/GenBank/DDBJ databases">
        <authorList>
            <consortium name="Genoscope - CEA"/>
            <person name="William W."/>
        </authorList>
    </citation>
    <scope>NUCLEOTIDE SEQUENCE [LARGE SCALE GENOMIC DNA]</scope>
</reference>
<dbReference type="PANTHER" id="PTHR13798">
    <property type="entry name" value="RNA BINDING MOTIF RBM PROTEIN -RELATED"/>
    <property type="match status" value="1"/>
</dbReference>
<feature type="region of interest" description="Disordered" evidence="5">
    <location>
        <begin position="89"/>
        <end position="143"/>
    </location>
</feature>
<dbReference type="InterPro" id="IPR012677">
    <property type="entry name" value="Nucleotide-bd_a/b_plait_sf"/>
</dbReference>
<gene>
    <name evidence="7" type="ORF">GSLYS_00013089001</name>
</gene>
<evidence type="ECO:0000256" key="2">
    <source>
        <dbReference type="ARBA" id="ARBA00022884"/>
    </source>
</evidence>
<dbReference type="PANTHER" id="PTHR13798:SF11">
    <property type="entry name" value="RNA-BINDING PROTEIN 7-RELATED"/>
    <property type="match status" value="1"/>
</dbReference>
<dbReference type="SMART" id="SM00360">
    <property type="entry name" value="RRM"/>
    <property type="match status" value="1"/>
</dbReference>
<comment type="subcellular location">
    <subcellularLocation>
        <location evidence="1">Nucleus</location>
        <location evidence="1">Nucleoplasm</location>
    </subcellularLocation>
</comment>
<name>A0AAV2I1U7_LYMST</name>
<protein>
    <recommendedName>
        <fullName evidence="6">RRM domain-containing protein</fullName>
    </recommendedName>
</protein>
<feature type="domain" description="RRM" evidence="6">
    <location>
        <begin position="6"/>
        <end position="90"/>
    </location>
</feature>
<dbReference type="AlphaFoldDB" id="A0AAV2I1U7"/>
<dbReference type="SUPFAM" id="SSF54928">
    <property type="entry name" value="RNA-binding domain, RBD"/>
    <property type="match status" value="1"/>
</dbReference>
<organism evidence="7 8">
    <name type="scientific">Lymnaea stagnalis</name>
    <name type="common">Great pond snail</name>
    <name type="synonym">Helix stagnalis</name>
    <dbReference type="NCBI Taxonomy" id="6523"/>
    <lineage>
        <taxon>Eukaryota</taxon>
        <taxon>Metazoa</taxon>
        <taxon>Spiralia</taxon>
        <taxon>Lophotrochozoa</taxon>
        <taxon>Mollusca</taxon>
        <taxon>Gastropoda</taxon>
        <taxon>Heterobranchia</taxon>
        <taxon>Euthyneura</taxon>
        <taxon>Panpulmonata</taxon>
        <taxon>Hygrophila</taxon>
        <taxon>Lymnaeoidea</taxon>
        <taxon>Lymnaeidae</taxon>
        <taxon>Lymnaea</taxon>
    </lineage>
</organism>